<evidence type="ECO:0000313" key="3">
    <source>
        <dbReference type="Proteomes" id="UP000194860"/>
    </source>
</evidence>
<dbReference type="InterPro" id="IPR036515">
    <property type="entry name" value="Transposase_17_sf"/>
</dbReference>
<evidence type="ECO:0000259" key="1">
    <source>
        <dbReference type="Pfam" id="PF01797"/>
    </source>
</evidence>
<reference evidence="2 3" key="1">
    <citation type="submission" date="2016-10" db="EMBL/GenBank/DDBJ databases">
        <title>Comparative genomics of Bacillus thuringiensis reveals a path to pathogens against multiple invertebrate hosts.</title>
        <authorList>
            <person name="Zheng J."/>
            <person name="Gao Q."/>
            <person name="Liu H."/>
            <person name="Peng D."/>
            <person name="Ruan L."/>
            <person name="Sun M."/>
        </authorList>
    </citation>
    <scope>NUCLEOTIDE SEQUENCE [LARGE SCALE GENOMIC DNA]</scope>
    <source>
        <strain evidence="2">BGSC 4BM1</strain>
    </source>
</reference>
<dbReference type="Pfam" id="PF01797">
    <property type="entry name" value="Y1_Tnp"/>
    <property type="match status" value="1"/>
</dbReference>
<name>A0A243AQY0_BACTU</name>
<dbReference type="Gene3D" id="3.30.70.1290">
    <property type="entry name" value="Transposase IS200-like"/>
    <property type="match status" value="1"/>
</dbReference>
<dbReference type="SUPFAM" id="SSF143422">
    <property type="entry name" value="Transposase IS200-like"/>
    <property type="match status" value="1"/>
</dbReference>
<dbReference type="AlphaFoldDB" id="A0A243AQY0"/>
<sequence length="65" mass="7754">MIIIRSLEPKGITVEEWNYDEDHVHILFRFVPNIDLSKIILMNSLRKTNYEMSSVKYNINEECLP</sequence>
<feature type="domain" description="Transposase IS200-like" evidence="1">
    <location>
        <begin position="5"/>
        <end position="41"/>
    </location>
</feature>
<dbReference type="InterPro" id="IPR002686">
    <property type="entry name" value="Transposase_17"/>
</dbReference>
<protein>
    <recommendedName>
        <fullName evidence="1">Transposase IS200-like domain-containing protein</fullName>
    </recommendedName>
</protein>
<dbReference type="GO" id="GO:0004803">
    <property type="term" value="F:transposase activity"/>
    <property type="evidence" value="ECO:0007669"/>
    <property type="project" value="InterPro"/>
</dbReference>
<gene>
    <name evidence="2" type="ORF">BK732_01535</name>
</gene>
<evidence type="ECO:0000313" key="2">
    <source>
        <dbReference type="EMBL" id="OTY29784.1"/>
    </source>
</evidence>
<dbReference type="EMBL" id="NFDG01000017">
    <property type="protein sequence ID" value="OTY29784.1"/>
    <property type="molecule type" value="Genomic_DNA"/>
</dbReference>
<dbReference type="GO" id="GO:0003677">
    <property type="term" value="F:DNA binding"/>
    <property type="evidence" value="ECO:0007669"/>
    <property type="project" value="InterPro"/>
</dbReference>
<dbReference type="Proteomes" id="UP000194860">
    <property type="component" value="Unassembled WGS sequence"/>
</dbReference>
<comment type="caution">
    <text evidence="2">The sequence shown here is derived from an EMBL/GenBank/DDBJ whole genome shotgun (WGS) entry which is preliminary data.</text>
</comment>
<proteinExistence type="predicted"/>
<dbReference type="GO" id="GO:0006313">
    <property type="term" value="P:DNA transposition"/>
    <property type="evidence" value="ECO:0007669"/>
    <property type="project" value="InterPro"/>
</dbReference>
<organism evidence="2 3">
    <name type="scientific">Bacillus thuringiensis serovar navarrensis</name>
    <dbReference type="NCBI Taxonomy" id="339658"/>
    <lineage>
        <taxon>Bacteria</taxon>
        <taxon>Bacillati</taxon>
        <taxon>Bacillota</taxon>
        <taxon>Bacilli</taxon>
        <taxon>Bacillales</taxon>
        <taxon>Bacillaceae</taxon>
        <taxon>Bacillus</taxon>
        <taxon>Bacillus cereus group</taxon>
    </lineage>
</organism>
<accession>A0A243AQY0</accession>